<dbReference type="SUPFAM" id="SSF56112">
    <property type="entry name" value="Protein kinase-like (PK-like)"/>
    <property type="match status" value="1"/>
</dbReference>
<dbReference type="InterPro" id="IPR002575">
    <property type="entry name" value="Aminoglycoside_PTrfase"/>
</dbReference>
<organism evidence="11 12">
    <name type="scientific">Inhella proteolytica</name>
    <dbReference type="NCBI Taxonomy" id="2795029"/>
    <lineage>
        <taxon>Bacteria</taxon>
        <taxon>Pseudomonadati</taxon>
        <taxon>Pseudomonadota</taxon>
        <taxon>Betaproteobacteria</taxon>
        <taxon>Burkholderiales</taxon>
        <taxon>Sphaerotilaceae</taxon>
        <taxon>Inhella</taxon>
    </lineage>
</organism>
<dbReference type="EC" id="2.7.1.39" evidence="8 9"/>
<evidence type="ECO:0000256" key="3">
    <source>
        <dbReference type="ARBA" id="ARBA00022697"/>
    </source>
</evidence>
<keyword evidence="3 8" id="KW-0791">Threonine biosynthesis</keyword>
<dbReference type="GO" id="GO:0004413">
    <property type="term" value="F:homoserine kinase activity"/>
    <property type="evidence" value="ECO:0007669"/>
    <property type="project" value="UniProtKB-UniRule"/>
</dbReference>
<sequence length="325" mass="36287">MAVYTPVPEHEVQALLSRLNLGELQQLSGISAGIENSNFFVDCTAGRYVLTVFERLTPAQLPFYLGLMQHLAAKGLPVPAPQADAQGQILFELQGKPAAVVSCLRGSHQLSPNVFHCEQLGHCLARLHLAVADFPLFQPNLRGLPWWQQVAPTLLDQLPADTAALLRGELHFQLELAGSAAFQELPRGAIHADLFRDNAMFEGLPGREQLCGVFDFYFAGVDSFLFDLAVCLNDWCIDLASGRLIEERATALVAAYEAERPLSAAEHRLLPALLRAAALRFWLSRLDDWYRPRDAQLLKPHDPTHFERVLRERRLNPWHAMKDAS</sequence>
<dbReference type="InterPro" id="IPR005280">
    <property type="entry name" value="Homoserine_kinase_II"/>
</dbReference>
<evidence type="ECO:0000313" key="11">
    <source>
        <dbReference type="EMBL" id="MBH9578243.1"/>
    </source>
</evidence>
<comment type="similarity">
    <text evidence="7 8">Belongs to the pseudomonas-type ThrB family.</text>
</comment>
<feature type="domain" description="Aminoglycoside phosphotransferase" evidence="10">
    <location>
        <begin position="27"/>
        <end position="261"/>
    </location>
</feature>
<reference evidence="11" key="1">
    <citation type="submission" date="2020-12" db="EMBL/GenBank/DDBJ databases">
        <title>The genome sequence of Inhella sp. 1Y17.</title>
        <authorList>
            <person name="Liu Y."/>
        </authorList>
    </citation>
    <scope>NUCLEOTIDE SEQUENCE</scope>
    <source>
        <strain evidence="11">1Y17</strain>
    </source>
</reference>
<dbReference type="NCBIfam" id="TIGR00938">
    <property type="entry name" value="thrB_alt"/>
    <property type="match status" value="1"/>
</dbReference>
<accession>A0A931J3S9</accession>
<keyword evidence="4 8" id="KW-0547">Nucleotide-binding</keyword>
<evidence type="ECO:0000256" key="2">
    <source>
        <dbReference type="ARBA" id="ARBA00022679"/>
    </source>
</evidence>
<evidence type="ECO:0000259" key="10">
    <source>
        <dbReference type="Pfam" id="PF01636"/>
    </source>
</evidence>
<evidence type="ECO:0000256" key="4">
    <source>
        <dbReference type="ARBA" id="ARBA00022741"/>
    </source>
</evidence>
<evidence type="ECO:0000313" key="12">
    <source>
        <dbReference type="Proteomes" id="UP000613266"/>
    </source>
</evidence>
<dbReference type="PANTHER" id="PTHR21064">
    <property type="entry name" value="AMINOGLYCOSIDE PHOSPHOTRANSFERASE DOMAIN-CONTAINING PROTEIN-RELATED"/>
    <property type="match status" value="1"/>
</dbReference>
<dbReference type="CDD" id="cd05153">
    <property type="entry name" value="HomoserineK_II"/>
    <property type="match status" value="1"/>
</dbReference>
<keyword evidence="1 8" id="KW-0028">Amino-acid biosynthesis</keyword>
<dbReference type="Proteomes" id="UP000613266">
    <property type="component" value="Unassembled WGS sequence"/>
</dbReference>
<dbReference type="EMBL" id="JAEDAK010000010">
    <property type="protein sequence ID" value="MBH9578243.1"/>
    <property type="molecule type" value="Genomic_DNA"/>
</dbReference>
<keyword evidence="12" id="KW-1185">Reference proteome</keyword>
<keyword evidence="5 8" id="KW-0418">Kinase</keyword>
<evidence type="ECO:0000256" key="8">
    <source>
        <dbReference type="HAMAP-Rule" id="MF_00301"/>
    </source>
</evidence>
<comment type="caution">
    <text evidence="11">The sequence shown here is derived from an EMBL/GenBank/DDBJ whole genome shotgun (WGS) entry which is preliminary data.</text>
</comment>
<dbReference type="Gene3D" id="3.30.200.20">
    <property type="entry name" value="Phosphorylase Kinase, domain 1"/>
    <property type="match status" value="1"/>
</dbReference>
<dbReference type="NCBIfam" id="NF003558">
    <property type="entry name" value="PRK05231.1"/>
    <property type="match status" value="1"/>
</dbReference>
<evidence type="ECO:0000256" key="1">
    <source>
        <dbReference type="ARBA" id="ARBA00022605"/>
    </source>
</evidence>
<dbReference type="InterPro" id="IPR050249">
    <property type="entry name" value="Pseudomonas-type_ThrB"/>
</dbReference>
<dbReference type="RefSeq" id="WP_198112012.1">
    <property type="nucleotide sequence ID" value="NZ_JAEDAK010000010.1"/>
</dbReference>
<keyword evidence="2 8" id="KW-0808">Transferase</keyword>
<evidence type="ECO:0000256" key="5">
    <source>
        <dbReference type="ARBA" id="ARBA00022777"/>
    </source>
</evidence>
<dbReference type="HAMAP" id="MF_00301">
    <property type="entry name" value="Homoser_kinase_2"/>
    <property type="match status" value="1"/>
</dbReference>
<dbReference type="GO" id="GO:0005524">
    <property type="term" value="F:ATP binding"/>
    <property type="evidence" value="ECO:0007669"/>
    <property type="project" value="UniProtKB-KW"/>
</dbReference>
<comment type="catalytic activity">
    <reaction evidence="8">
        <text>L-homoserine + ATP = O-phospho-L-homoserine + ADP + H(+)</text>
        <dbReference type="Rhea" id="RHEA:13985"/>
        <dbReference type="ChEBI" id="CHEBI:15378"/>
        <dbReference type="ChEBI" id="CHEBI:30616"/>
        <dbReference type="ChEBI" id="CHEBI:57476"/>
        <dbReference type="ChEBI" id="CHEBI:57590"/>
        <dbReference type="ChEBI" id="CHEBI:456216"/>
        <dbReference type="EC" id="2.7.1.39"/>
    </reaction>
</comment>
<proteinExistence type="inferred from homology"/>
<evidence type="ECO:0000256" key="9">
    <source>
        <dbReference type="NCBIfam" id="TIGR00938"/>
    </source>
</evidence>
<gene>
    <name evidence="8" type="primary">thrB</name>
    <name evidence="11" type="ORF">I7X39_15240</name>
</gene>
<evidence type="ECO:0000256" key="7">
    <source>
        <dbReference type="ARBA" id="ARBA00038240"/>
    </source>
</evidence>
<protein>
    <recommendedName>
        <fullName evidence="8 9">Homoserine kinase</fullName>
        <shortName evidence="8">HK</shortName>
        <shortName evidence="8">HSK</shortName>
        <ecNumber evidence="8 9">2.7.1.39</ecNumber>
    </recommendedName>
</protein>
<dbReference type="Gene3D" id="3.90.1200.10">
    <property type="match status" value="1"/>
</dbReference>
<evidence type="ECO:0000256" key="6">
    <source>
        <dbReference type="ARBA" id="ARBA00022840"/>
    </source>
</evidence>
<dbReference type="GO" id="GO:0009088">
    <property type="term" value="P:threonine biosynthetic process"/>
    <property type="evidence" value="ECO:0007669"/>
    <property type="project" value="UniProtKB-UniRule"/>
</dbReference>
<dbReference type="InterPro" id="IPR011009">
    <property type="entry name" value="Kinase-like_dom_sf"/>
</dbReference>
<dbReference type="AlphaFoldDB" id="A0A931J3S9"/>
<keyword evidence="6 8" id="KW-0067">ATP-binding</keyword>
<dbReference type="PANTHER" id="PTHR21064:SF6">
    <property type="entry name" value="AMINOGLYCOSIDE PHOSPHOTRANSFERASE DOMAIN-CONTAINING PROTEIN"/>
    <property type="match status" value="1"/>
</dbReference>
<dbReference type="Pfam" id="PF01636">
    <property type="entry name" value="APH"/>
    <property type="match status" value="1"/>
</dbReference>
<name>A0A931J3S9_9BURK</name>
<comment type="pathway">
    <text evidence="8">Amino-acid biosynthesis; L-threonine biosynthesis; L-threonine from L-aspartate: step 4/5.</text>
</comment>